<keyword evidence="1 3" id="KW-0378">Hydrolase</keyword>
<dbReference type="PROSITE" id="PS50263">
    <property type="entry name" value="CN_HYDROLASE"/>
    <property type="match status" value="1"/>
</dbReference>
<dbReference type="InterPro" id="IPR003010">
    <property type="entry name" value="C-N_Hydrolase"/>
</dbReference>
<accession>A0ABW1ALQ5</accession>
<proteinExistence type="predicted"/>
<dbReference type="Proteomes" id="UP001595974">
    <property type="component" value="Unassembled WGS sequence"/>
</dbReference>
<organism evidence="3 4">
    <name type="scientific">Thauera sinica</name>
    <dbReference type="NCBI Taxonomy" id="2665146"/>
    <lineage>
        <taxon>Bacteria</taxon>
        <taxon>Pseudomonadati</taxon>
        <taxon>Pseudomonadota</taxon>
        <taxon>Betaproteobacteria</taxon>
        <taxon>Rhodocyclales</taxon>
        <taxon>Zoogloeaceae</taxon>
        <taxon>Thauera</taxon>
    </lineage>
</organism>
<dbReference type="RefSeq" id="WP_096448963.1">
    <property type="nucleotide sequence ID" value="NZ_JBHSOG010000007.1"/>
</dbReference>
<comment type="caution">
    <text evidence="3">The sequence shown here is derived from an EMBL/GenBank/DDBJ whole genome shotgun (WGS) entry which is preliminary data.</text>
</comment>
<dbReference type="GO" id="GO:0016787">
    <property type="term" value="F:hydrolase activity"/>
    <property type="evidence" value="ECO:0007669"/>
    <property type="project" value="UniProtKB-KW"/>
</dbReference>
<dbReference type="CDD" id="cd07572">
    <property type="entry name" value="nit"/>
    <property type="match status" value="1"/>
</dbReference>
<evidence type="ECO:0000256" key="1">
    <source>
        <dbReference type="ARBA" id="ARBA00022801"/>
    </source>
</evidence>
<protein>
    <submittedName>
        <fullName evidence="3">Carbon-nitrogen hydrolase family protein</fullName>
    </submittedName>
</protein>
<evidence type="ECO:0000259" key="2">
    <source>
        <dbReference type="PROSITE" id="PS50263"/>
    </source>
</evidence>
<reference evidence="4" key="1">
    <citation type="journal article" date="2019" name="Int. J. Syst. Evol. Microbiol.">
        <title>The Global Catalogue of Microorganisms (GCM) 10K type strain sequencing project: providing services to taxonomists for standard genome sequencing and annotation.</title>
        <authorList>
            <consortium name="The Broad Institute Genomics Platform"/>
            <consortium name="The Broad Institute Genome Sequencing Center for Infectious Disease"/>
            <person name="Wu L."/>
            <person name="Ma J."/>
        </authorList>
    </citation>
    <scope>NUCLEOTIDE SEQUENCE [LARGE SCALE GENOMIC DNA]</scope>
    <source>
        <strain evidence="4">SHR3</strain>
    </source>
</reference>
<dbReference type="PANTHER" id="PTHR23088:SF27">
    <property type="entry name" value="DEAMINATED GLUTATHIONE AMIDASE"/>
    <property type="match status" value="1"/>
</dbReference>
<feature type="domain" description="CN hydrolase" evidence="2">
    <location>
        <begin position="17"/>
        <end position="262"/>
    </location>
</feature>
<name>A0ABW1ALQ5_9RHOO</name>
<keyword evidence="4" id="KW-1185">Reference proteome</keyword>
<gene>
    <name evidence="3" type="ORF">ACFPTN_01805</name>
</gene>
<dbReference type="InterPro" id="IPR045254">
    <property type="entry name" value="Nit1/2_C-N_Hydrolase"/>
</dbReference>
<evidence type="ECO:0000313" key="3">
    <source>
        <dbReference type="EMBL" id="MFC5768100.1"/>
    </source>
</evidence>
<sequence>MSSQQTSSDSAPAGGTIRIAAIQTVSGPDVGENLATAGRLIGEAAAAGARLVALPEYFPLISGDERDKVRFRETDGEGPIQSFLADAARRHGVWLVGGTLPLVAGVDDKVRNTTLVFDDQGRRVARYDKIHLFGFQRGSERYDEAATIEPGREVVRFASPAGSTGLSVCYDLRFPELFRAFGEVNLIILPSAFTYTTGRAHWEVLLRARAIENLCYVMAPAQGGRHPSGRVTWGHTMIVDPWGEILACQDEGPGVVLADLDPVRLASVRESLPALRHRRL</sequence>
<dbReference type="Pfam" id="PF00795">
    <property type="entry name" value="CN_hydrolase"/>
    <property type="match status" value="1"/>
</dbReference>
<dbReference type="PANTHER" id="PTHR23088">
    <property type="entry name" value="NITRILASE-RELATED"/>
    <property type="match status" value="1"/>
</dbReference>
<dbReference type="InterPro" id="IPR036526">
    <property type="entry name" value="C-N_Hydrolase_sf"/>
</dbReference>
<evidence type="ECO:0000313" key="4">
    <source>
        <dbReference type="Proteomes" id="UP001595974"/>
    </source>
</evidence>
<dbReference type="Gene3D" id="3.60.110.10">
    <property type="entry name" value="Carbon-nitrogen hydrolase"/>
    <property type="match status" value="1"/>
</dbReference>
<dbReference type="EMBL" id="JBHSOG010000007">
    <property type="protein sequence ID" value="MFC5768100.1"/>
    <property type="molecule type" value="Genomic_DNA"/>
</dbReference>
<dbReference type="SUPFAM" id="SSF56317">
    <property type="entry name" value="Carbon-nitrogen hydrolase"/>
    <property type="match status" value="1"/>
</dbReference>